<protein>
    <submittedName>
        <fullName evidence="11">(wild Malaysian banana) hypothetical protein</fullName>
    </submittedName>
</protein>
<feature type="compositionally biased region" description="Basic and acidic residues" evidence="9">
    <location>
        <begin position="256"/>
        <end position="265"/>
    </location>
</feature>
<feature type="region of interest" description="Disordered" evidence="9">
    <location>
        <begin position="100"/>
        <end position="149"/>
    </location>
</feature>
<evidence type="ECO:0000256" key="3">
    <source>
        <dbReference type="ARBA" id="ARBA00022771"/>
    </source>
</evidence>
<dbReference type="Pfam" id="PF13912">
    <property type="entry name" value="zf-C2H2_6"/>
    <property type="match status" value="1"/>
</dbReference>
<accession>A0A804K5Z9</accession>
<feature type="compositionally biased region" description="Low complexity" evidence="9">
    <location>
        <begin position="131"/>
        <end position="142"/>
    </location>
</feature>
<dbReference type="PROSITE" id="PS00028">
    <property type="entry name" value="ZINC_FINGER_C2H2_1"/>
    <property type="match status" value="1"/>
</dbReference>
<dbReference type="SUPFAM" id="SSF57667">
    <property type="entry name" value="beta-beta-alpha zinc fingers"/>
    <property type="match status" value="1"/>
</dbReference>
<dbReference type="Gene3D" id="3.30.160.60">
    <property type="entry name" value="Classic Zinc Finger"/>
    <property type="match status" value="1"/>
</dbReference>
<dbReference type="PROSITE" id="PS50157">
    <property type="entry name" value="ZINC_FINGER_C2H2_2"/>
    <property type="match status" value="1"/>
</dbReference>
<dbReference type="FunCoup" id="A0A804K5Z9">
    <property type="interactions" value="321"/>
</dbReference>
<gene>
    <name evidence="11" type="ORF">GSMUA_346410.1</name>
</gene>
<dbReference type="InterPro" id="IPR052426">
    <property type="entry name" value="Plant_dev_regulator"/>
</dbReference>
<reference evidence="12" key="2">
    <citation type="submission" date="2021-05" db="UniProtKB">
        <authorList>
            <consortium name="EnsemblPlants"/>
        </authorList>
    </citation>
    <scope>IDENTIFICATION</scope>
    <source>
        <strain evidence="12">subsp. malaccensis</strain>
    </source>
</reference>
<dbReference type="GO" id="GO:0008270">
    <property type="term" value="F:zinc ion binding"/>
    <property type="evidence" value="ECO:0007669"/>
    <property type="project" value="UniProtKB-KW"/>
</dbReference>
<dbReference type="Gramene" id="Ma08_t12890.1">
    <property type="protein sequence ID" value="Ma08_p12890.1"/>
    <property type="gene ID" value="Ma08_g12890"/>
</dbReference>
<evidence type="ECO:0000256" key="1">
    <source>
        <dbReference type="ARBA" id="ARBA00004123"/>
    </source>
</evidence>
<evidence type="ECO:0000256" key="4">
    <source>
        <dbReference type="ARBA" id="ARBA00022833"/>
    </source>
</evidence>
<feature type="region of interest" description="Disordered" evidence="9">
    <location>
        <begin position="231"/>
        <end position="295"/>
    </location>
</feature>
<comment type="subcellular location">
    <subcellularLocation>
        <location evidence="1">Nucleus</location>
    </subcellularLocation>
</comment>
<dbReference type="InterPro" id="IPR013087">
    <property type="entry name" value="Znf_C2H2_type"/>
</dbReference>
<keyword evidence="2" id="KW-0479">Metal-binding</keyword>
<dbReference type="AlphaFoldDB" id="A0A804K5Z9"/>
<evidence type="ECO:0000313" key="13">
    <source>
        <dbReference type="Proteomes" id="UP000012960"/>
    </source>
</evidence>
<keyword evidence="4" id="KW-0862">Zinc</keyword>
<evidence type="ECO:0000256" key="6">
    <source>
        <dbReference type="ARBA" id="ARBA00023163"/>
    </source>
</evidence>
<dbReference type="SMART" id="SM00355">
    <property type="entry name" value="ZnF_C2H2"/>
    <property type="match status" value="1"/>
</dbReference>
<dbReference type="GO" id="GO:0005634">
    <property type="term" value="C:nucleus"/>
    <property type="evidence" value="ECO:0007669"/>
    <property type="project" value="UniProtKB-SubCell"/>
</dbReference>
<keyword evidence="6" id="KW-0804">Transcription</keyword>
<evidence type="ECO:0000259" key="10">
    <source>
        <dbReference type="PROSITE" id="PS50157"/>
    </source>
</evidence>
<keyword evidence="3 8" id="KW-0863">Zinc-finger</keyword>
<evidence type="ECO:0000256" key="8">
    <source>
        <dbReference type="PROSITE-ProRule" id="PRU00042"/>
    </source>
</evidence>
<keyword evidence="5" id="KW-0805">Transcription regulation</keyword>
<dbReference type="Proteomes" id="UP000012960">
    <property type="component" value="Unplaced"/>
</dbReference>
<proteinExistence type="predicted"/>
<feature type="domain" description="C2H2-type" evidence="10">
    <location>
        <begin position="155"/>
        <end position="182"/>
    </location>
</feature>
<dbReference type="EMBL" id="HG996472">
    <property type="protein sequence ID" value="CAG1831387.1"/>
    <property type="molecule type" value="Genomic_DNA"/>
</dbReference>
<evidence type="ECO:0000256" key="9">
    <source>
        <dbReference type="SAM" id="MobiDB-lite"/>
    </source>
</evidence>
<evidence type="ECO:0000256" key="5">
    <source>
        <dbReference type="ARBA" id="ARBA00023015"/>
    </source>
</evidence>
<dbReference type="InterPro" id="IPR036236">
    <property type="entry name" value="Znf_C2H2_sf"/>
</dbReference>
<sequence>MGALLEVVGCHNEIGGVMAGKVSPQTMHCEDGHQHRLDGSQRPIRVSWVRCIVGWFFIDMCFFVELSEATRPMMLSFNPDVLDNSNALLLSFATISSIQRRPFPPSSTSSTPPKPVFEPEMEEDGHKKDATASSEETSSAEPTGHDDAGTKRPYYECTFCKRGFSNAQALGGHMNIHRKDRARERPSVLERTEDDSDGYRHRDQYSNSCSAFYRPPAFEPLKGYTMYFPPASSSSPSTGRDEARMSVDSGSQMTHDTSHFGEDLRLGLTTHGGKGRQEEEEGAELDLELRLGHQP</sequence>
<organism evidence="12 13">
    <name type="scientific">Musa acuminata subsp. malaccensis</name>
    <name type="common">Wild banana</name>
    <name type="synonym">Musa malaccensis</name>
    <dbReference type="NCBI Taxonomy" id="214687"/>
    <lineage>
        <taxon>Eukaryota</taxon>
        <taxon>Viridiplantae</taxon>
        <taxon>Streptophyta</taxon>
        <taxon>Embryophyta</taxon>
        <taxon>Tracheophyta</taxon>
        <taxon>Spermatophyta</taxon>
        <taxon>Magnoliopsida</taxon>
        <taxon>Liliopsida</taxon>
        <taxon>Zingiberales</taxon>
        <taxon>Musaceae</taxon>
        <taxon>Musa</taxon>
    </lineage>
</organism>
<evidence type="ECO:0000256" key="2">
    <source>
        <dbReference type="ARBA" id="ARBA00022723"/>
    </source>
</evidence>
<name>A0A804K5Z9_MUSAM</name>
<dbReference type="PANTHER" id="PTHR45801:SF117">
    <property type="entry name" value="OS07G0417400 PROTEIN"/>
    <property type="match status" value="1"/>
</dbReference>
<evidence type="ECO:0000256" key="7">
    <source>
        <dbReference type="ARBA" id="ARBA00023242"/>
    </source>
</evidence>
<dbReference type="InParanoid" id="A0A804K5Z9"/>
<evidence type="ECO:0000313" key="11">
    <source>
        <dbReference type="EMBL" id="CAG1831387.1"/>
    </source>
</evidence>
<feature type="region of interest" description="Disordered" evidence="9">
    <location>
        <begin position="181"/>
        <end position="202"/>
    </location>
</feature>
<dbReference type="PANTHER" id="PTHR45801">
    <property type="entry name" value="OS07G0101800 PROTEIN"/>
    <property type="match status" value="1"/>
</dbReference>
<keyword evidence="13" id="KW-1185">Reference proteome</keyword>
<evidence type="ECO:0000313" key="12">
    <source>
        <dbReference type="EnsemblPlants" id="Ma08_p12890.1"/>
    </source>
</evidence>
<reference evidence="11" key="1">
    <citation type="submission" date="2021-03" db="EMBL/GenBank/DDBJ databases">
        <authorList>
            <consortium name="Genoscope - CEA"/>
            <person name="William W."/>
        </authorList>
    </citation>
    <scope>NUCLEOTIDE SEQUENCE</scope>
    <source>
        <strain evidence="11">Doubled-haploid Pahang</strain>
    </source>
</reference>
<dbReference type="EnsemblPlants" id="Ma08_t12890.1">
    <property type="protein sequence ID" value="Ma08_p12890.1"/>
    <property type="gene ID" value="Ma08_g12890"/>
</dbReference>
<keyword evidence="7" id="KW-0539">Nucleus</keyword>